<protein>
    <recommendedName>
        <fullName evidence="4">DUF304 domain-containing protein</fullName>
    </recommendedName>
</protein>
<evidence type="ECO:0000313" key="3">
    <source>
        <dbReference type="Proteomes" id="UP000094313"/>
    </source>
</evidence>
<evidence type="ECO:0000313" key="2">
    <source>
        <dbReference type="EMBL" id="AOM79589.1"/>
    </source>
</evidence>
<keyword evidence="1" id="KW-0472">Membrane</keyword>
<keyword evidence="3" id="KW-1185">Reference proteome</keyword>
<dbReference type="EMBL" id="CP017141">
    <property type="protein sequence ID" value="AOM79589.1"/>
    <property type="molecule type" value="Genomic_DNA"/>
</dbReference>
<sequence length="153" mass="17979">MENRKTLVIKKSWRFLPLEMANVIIFLLPAAYILYDYNVGIIAFILLIIYMLFVTWIGVYVIYYLRFPQEMILTGIGVRFRQDGFYEWKDIASSRIEKTVYQSKTEEGTMISHTRHTLVVELKNASSVRVSADQLDKTPDQIVRLFEERKSLS</sequence>
<keyword evidence="1" id="KW-0812">Transmembrane</keyword>
<evidence type="ECO:0008006" key="4">
    <source>
        <dbReference type="Google" id="ProtNLM"/>
    </source>
</evidence>
<organism evidence="2 3">
    <name type="scientific">Pedobacter steynii</name>
    <dbReference type="NCBI Taxonomy" id="430522"/>
    <lineage>
        <taxon>Bacteria</taxon>
        <taxon>Pseudomonadati</taxon>
        <taxon>Bacteroidota</taxon>
        <taxon>Sphingobacteriia</taxon>
        <taxon>Sphingobacteriales</taxon>
        <taxon>Sphingobacteriaceae</taxon>
        <taxon>Pedobacter</taxon>
    </lineage>
</organism>
<evidence type="ECO:0000256" key="1">
    <source>
        <dbReference type="SAM" id="Phobius"/>
    </source>
</evidence>
<name>A0A1D7QLT8_9SPHI</name>
<accession>A0A1D7QLT8</accession>
<reference evidence="2 3" key="1">
    <citation type="submission" date="2016-08" db="EMBL/GenBank/DDBJ databases">
        <authorList>
            <person name="Seilhamer J.J."/>
        </authorList>
    </citation>
    <scope>NUCLEOTIDE SEQUENCE [LARGE SCALE GENOMIC DNA]</scope>
    <source>
        <strain evidence="2 3">DX4</strain>
    </source>
</reference>
<dbReference type="Proteomes" id="UP000094313">
    <property type="component" value="Chromosome"/>
</dbReference>
<feature type="transmembrane region" description="Helical" evidence="1">
    <location>
        <begin position="12"/>
        <end position="35"/>
    </location>
</feature>
<dbReference type="OrthoDB" id="768585at2"/>
<feature type="transmembrane region" description="Helical" evidence="1">
    <location>
        <begin position="41"/>
        <end position="65"/>
    </location>
</feature>
<dbReference type="AlphaFoldDB" id="A0A1D7QLT8"/>
<gene>
    <name evidence="2" type="ORF">BFS30_21985</name>
</gene>
<keyword evidence="1" id="KW-1133">Transmembrane helix</keyword>
<proteinExistence type="predicted"/>
<dbReference type="KEGG" id="psty:BFS30_21985"/>
<dbReference type="RefSeq" id="WP_069381251.1">
    <property type="nucleotide sequence ID" value="NZ_CP017141.1"/>
</dbReference>